<sequence length="693" mass="78395">MKPLSILILIALMQTLFGNEETNSQGESFLSQVDQVQTSVVDDGDMLGFFDRKREPLPHAMRNLPAGSSKPKGWLRELMAQDLQDGIVGALGELYPGIKADDLYRTARRGGMEDIPEMGDLVLTGEPWEKSIMWWNAETIGNWWDGYIRHAFMVEDEAAMARSRAIVNNLLASQGEDGYIGIYKENLRYQHTGSNGELWAQTTAFRTLLGFYEITGETRVLEAVENAMAVTMRHYSEDARNPFELENEFGGVTHGLMLTDVCDTLFRITGKEQYREYSVFLYKSYSRFSTNRAFNDLRYPFLLERDEPFTAHAVHTYEHLRSVLDAYYATGYPELEKAFDNAMHKLELCMLPSGAGHGNEWIAGLDADPDVTSTEFCAMLELRNFFTSAAQKTGDMSYADRAEKLTYNAMLGTRNEEGTAITYGKPDNCCVLDGHHHGDHEPSPDSRYKYSPTHSDPAVCCVPNYTRNFSYFLDSMWMKRGVGLAAVMYGPSTLATKVTGADVTIEQETNYPFSDEIVFTLKLSEARAFPLYFRVPQWAQTMDVDAKGAKQVREGEFLKVTKTWKSGERIRLRFGHEVERIPFQNGESYLQRGPLVFAYSIPHREDVQKTYKLDGFTDYYCYPEDRSCEILGMGDGQEKTFRFVPSKLGDDEAGSVLSSLPRLDGQLTDVEKEEAIDVSLVPMAGTVLRKVTF</sequence>
<dbReference type="Proteomes" id="UP000617628">
    <property type="component" value="Unassembled WGS sequence"/>
</dbReference>
<dbReference type="RefSeq" id="WP_200356923.1">
    <property type="nucleotide sequence ID" value="NZ_JAENIL010000034.1"/>
</dbReference>
<dbReference type="SUPFAM" id="SSF48208">
    <property type="entry name" value="Six-hairpin glycosidases"/>
    <property type="match status" value="1"/>
</dbReference>
<dbReference type="EMBL" id="JAENIL010000034">
    <property type="protein sequence ID" value="MBK1878711.1"/>
    <property type="molecule type" value="Genomic_DNA"/>
</dbReference>
<dbReference type="GO" id="GO:0016787">
    <property type="term" value="F:hydrolase activity"/>
    <property type="evidence" value="ECO:0007669"/>
    <property type="project" value="UniProtKB-KW"/>
</dbReference>
<gene>
    <name evidence="3" type="ORF">JIN87_17655</name>
</gene>
<accession>A0A934RY45</accession>
<keyword evidence="4" id="KW-1185">Reference proteome</keyword>
<name>A0A934RY45_9BACT</name>
<feature type="domain" description="Non-reducing end beta-L-arabinofuranosidase-like GH127 catalytic" evidence="1">
    <location>
        <begin position="127"/>
        <end position="472"/>
    </location>
</feature>
<evidence type="ECO:0000259" key="1">
    <source>
        <dbReference type="Pfam" id="PF07944"/>
    </source>
</evidence>
<organism evidence="3 4">
    <name type="scientific">Pelagicoccus mobilis</name>
    <dbReference type="NCBI Taxonomy" id="415221"/>
    <lineage>
        <taxon>Bacteria</taxon>
        <taxon>Pseudomonadati</taxon>
        <taxon>Verrucomicrobiota</taxon>
        <taxon>Opitutia</taxon>
        <taxon>Puniceicoccales</taxon>
        <taxon>Pelagicoccaceae</taxon>
        <taxon>Pelagicoccus</taxon>
    </lineage>
</organism>
<proteinExistence type="predicted"/>
<dbReference type="PANTHER" id="PTHR43465">
    <property type="entry name" value="DUF1680 DOMAIN PROTEIN (AFU_ORTHOLOGUE AFUA_1G08910)"/>
    <property type="match status" value="1"/>
</dbReference>
<evidence type="ECO:0000313" key="4">
    <source>
        <dbReference type="Proteomes" id="UP000617628"/>
    </source>
</evidence>
<dbReference type="InterPro" id="IPR049174">
    <property type="entry name" value="Beta-AFase-like"/>
</dbReference>
<evidence type="ECO:0000313" key="3">
    <source>
        <dbReference type="EMBL" id="MBK1878711.1"/>
    </source>
</evidence>
<comment type="caution">
    <text evidence="3">The sequence shown here is derived from an EMBL/GenBank/DDBJ whole genome shotgun (WGS) entry which is preliminary data.</text>
</comment>
<dbReference type="InterPro" id="IPR049046">
    <property type="entry name" value="Beta-AFase-like_GH127_middle"/>
</dbReference>
<dbReference type="InterPro" id="IPR008928">
    <property type="entry name" value="6-hairpin_glycosidase_sf"/>
</dbReference>
<dbReference type="AlphaFoldDB" id="A0A934RY45"/>
<reference evidence="3" key="1">
    <citation type="submission" date="2021-01" db="EMBL/GenBank/DDBJ databases">
        <title>Modified the classification status of verrucomicrobia.</title>
        <authorList>
            <person name="Feng X."/>
        </authorList>
    </citation>
    <scope>NUCLEOTIDE SEQUENCE</scope>
    <source>
        <strain evidence="3">KCTC 13126</strain>
    </source>
</reference>
<dbReference type="InterPro" id="IPR012878">
    <property type="entry name" value="Beta-AFase-like_GH127_cat"/>
</dbReference>
<keyword evidence="3" id="KW-0378">Hydrolase</keyword>
<dbReference type="GO" id="GO:0005975">
    <property type="term" value="P:carbohydrate metabolic process"/>
    <property type="evidence" value="ECO:0007669"/>
    <property type="project" value="InterPro"/>
</dbReference>
<dbReference type="Pfam" id="PF20736">
    <property type="entry name" value="Glyco_hydro127M"/>
    <property type="match status" value="1"/>
</dbReference>
<dbReference type="PANTHER" id="PTHR43465:SF2">
    <property type="entry name" value="DUF1680 DOMAIN PROTEIN (AFU_ORTHOLOGUE AFUA_1G08910)"/>
    <property type="match status" value="1"/>
</dbReference>
<dbReference type="Pfam" id="PF07944">
    <property type="entry name" value="Beta-AFase-like_GH127_cat"/>
    <property type="match status" value="1"/>
</dbReference>
<evidence type="ECO:0000259" key="2">
    <source>
        <dbReference type="Pfam" id="PF20736"/>
    </source>
</evidence>
<feature type="domain" description="Non-reducing end beta-L-arabinofuranosidase-like GH127 middle" evidence="2">
    <location>
        <begin position="484"/>
        <end position="574"/>
    </location>
</feature>
<protein>
    <submittedName>
        <fullName evidence="3">Glycoside hydrolase family 127 protein</fullName>
    </submittedName>
</protein>